<dbReference type="PRINTS" id="PR00368">
    <property type="entry name" value="FADPNR"/>
</dbReference>
<evidence type="ECO:0000259" key="5">
    <source>
        <dbReference type="Pfam" id="PF07992"/>
    </source>
</evidence>
<name>A0A1G6VS33_9FLAO</name>
<comment type="similarity">
    <text evidence="2">Belongs to the FAD-dependent oxidoreductase family.</text>
</comment>
<dbReference type="GO" id="GO:0016491">
    <property type="term" value="F:oxidoreductase activity"/>
    <property type="evidence" value="ECO:0007669"/>
    <property type="project" value="InterPro"/>
</dbReference>
<proteinExistence type="inferred from homology"/>
<keyword evidence="4" id="KW-0274">FAD</keyword>
<dbReference type="PRINTS" id="PR00411">
    <property type="entry name" value="PNDRDTASEI"/>
</dbReference>
<dbReference type="Gene3D" id="3.50.50.60">
    <property type="entry name" value="FAD/NAD(P)-binding domain"/>
    <property type="match status" value="2"/>
</dbReference>
<keyword evidence="7" id="KW-1185">Reference proteome</keyword>
<dbReference type="InterPro" id="IPR023753">
    <property type="entry name" value="FAD/NAD-binding_dom"/>
</dbReference>
<dbReference type="Pfam" id="PF07992">
    <property type="entry name" value="Pyr_redox_2"/>
    <property type="match status" value="1"/>
</dbReference>
<dbReference type="PANTHER" id="PTHR43429">
    <property type="entry name" value="PYRIDINE NUCLEOTIDE-DISULFIDE OXIDOREDUCTASE DOMAIN-CONTAINING"/>
    <property type="match status" value="1"/>
</dbReference>
<dbReference type="InterPro" id="IPR036188">
    <property type="entry name" value="FAD/NAD-bd_sf"/>
</dbReference>
<evidence type="ECO:0000256" key="3">
    <source>
        <dbReference type="ARBA" id="ARBA00022630"/>
    </source>
</evidence>
<dbReference type="EMBL" id="FNAO01000001">
    <property type="protein sequence ID" value="SDD56223.1"/>
    <property type="molecule type" value="Genomic_DNA"/>
</dbReference>
<sequence>MPYIKFLPLKATEVTITRNSMEHIVIIGNGIAGVTAARHIRKLSDKKITLISAETDHFFSRTALMYVYMGHLRWTDIEPYEHWFWEKNRLELKKAYVDRIDTDAKALYFSEGDALNYDKLIIATGSVTNTFGWEGLELDGVQGLVSKQDLDALEKNAPNKEICPSAVIVGGGLIGVEMAEMLRTRGIAVSMLVREDAFWTNVLPNGEAEMISRHIKSHGVDLRHNTNLDKILGDENGQVRAILAKETGEEISCKVVGVTTGVKPNITFLKDSGIETDKGVLVNRKLETNIKDIYAIGDCAQQREPIGNRPPVEAVWYTGRMMGEALAQTICGNAFEYNPGHWFNSAKFFDIEYQTYGWVFSEQRRKEYEQHFHWKHEDDTKCITIAYHKDNQKFLGINTFGIRLRHEIMDRWLTEEREVYYVMEYLRDANFDPEFYDTYEAEIVSKFNSEMDTNIKPKKKNWKRIFSY</sequence>
<keyword evidence="3" id="KW-0285">Flavoprotein</keyword>
<feature type="domain" description="FAD/NAD(P)-binding" evidence="5">
    <location>
        <begin position="23"/>
        <end position="302"/>
    </location>
</feature>
<accession>A0A1G6VS33</accession>
<dbReference type="SUPFAM" id="SSF51905">
    <property type="entry name" value="FAD/NAD(P)-binding domain"/>
    <property type="match status" value="1"/>
</dbReference>
<protein>
    <submittedName>
        <fullName evidence="6">Pyridine nucleotide-disulphide oxidoreductase</fullName>
    </submittedName>
</protein>
<dbReference type="PANTHER" id="PTHR43429:SF3">
    <property type="entry name" value="NITRITE REDUCTASE [NAD(P)H]"/>
    <property type="match status" value="1"/>
</dbReference>
<evidence type="ECO:0000313" key="6">
    <source>
        <dbReference type="EMBL" id="SDD56223.1"/>
    </source>
</evidence>
<dbReference type="AlphaFoldDB" id="A0A1G6VS33"/>
<organism evidence="6 7">
    <name type="scientific">Pricia antarctica</name>
    <dbReference type="NCBI Taxonomy" id="641691"/>
    <lineage>
        <taxon>Bacteria</taxon>
        <taxon>Pseudomonadati</taxon>
        <taxon>Bacteroidota</taxon>
        <taxon>Flavobacteriia</taxon>
        <taxon>Flavobacteriales</taxon>
        <taxon>Flavobacteriaceae</taxon>
        <taxon>Pricia</taxon>
    </lineage>
</organism>
<evidence type="ECO:0000256" key="1">
    <source>
        <dbReference type="ARBA" id="ARBA00001974"/>
    </source>
</evidence>
<comment type="cofactor">
    <cofactor evidence="1">
        <name>FAD</name>
        <dbReference type="ChEBI" id="CHEBI:57692"/>
    </cofactor>
</comment>
<dbReference type="InterPro" id="IPR050260">
    <property type="entry name" value="FAD-bd_OxRdtase"/>
</dbReference>
<gene>
    <name evidence="6" type="ORF">SAMN05421636_10141</name>
</gene>
<evidence type="ECO:0000256" key="4">
    <source>
        <dbReference type="ARBA" id="ARBA00022827"/>
    </source>
</evidence>
<dbReference type="Proteomes" id="UP000199109">
    <property type="component" value="Unassembled WGS sequence"/>
</dbReference>
<evidence type="ECO:0000256" key="2">
    <source>
        <dbReference type="ARBA" id="ARBA00006442"/>
    </source>
</evidence>
<reference evidence="6 7" key="1">
    <citation type="submission" date="2016-10" db="EMBL/GenBank/DDBJ databases">
        <authorList>
            <person name="de Groot N.N."/>
        </authorList>
    </citation>
    <scope>NUCLEOTIDE SEQUENCE [LARGE SCALE GENOMIC DNA]</scope>
    <source>
        <strain evidence="6 7">DSM 23421</strain>
    </source>
</reference>
<dbReference type="STRING" id="641691.SAMN05421636_10141"/>
<evidence type="ECO:0000313" key="7">
    <source>
        <dbReference type="Proteomes" id="UP000199109"/>
    </source>
</evidence>